<evidence type="ECO:0000256" key="1">
    <source>
        <dbReference type="ARBA" id="ARBA00022679"/>
    </source>
</evidence>
<dbReference type="InterPro" id="IPR028098">
    <property type="entry name" value="Glyco_trans_4-like_N"/>
</dbReference>
<dbReference type="InterPro" id="IPR001296">
    <property type="entry name" value="Glyco_trans_1"/>
</dbReference>
<dbReference type="SUPFAM" id="SSF53756">
    <property type="entry name" value="UDP-Glycosyltransferase/glycogen phosphorylase"/>
    <property type="match status" value="1"/>
</dbReference>
<name>A0A1F5ZG11_9BACT</name>
<feature type="domain" description="Glycosyltransferase subfamily 4-like N-terminal" evidence="3">
    <location>
        <begin position="14"/>
        <end position="177"/>
    </location>
</feature>
<sequence>MKIGIDARLIGETGVGRYIRNLIRELSVLDKENQFIVFLREGDFRTFEAPNSRWKKRIANTRWHTFSEQIIMPWILMREHLDVLHVPYFAAPIFYPRKYILTIHDLTILHFNTGKASTLPMAMYKVRRLGYLFILTVGVRRASHILTVSHAIKNDIVTFLGVSPDKVSVTYESVDPDIVSSLGNTDQHKPIIEGRYFLYVGNVYPHKNMETFLEGYKKYVETSSHRLPLVIVGKDDLFYRRLRGELAKMKLSNRVQILQNVNDTTLNNLYKHAQALVLPSRMEGFGLPALEALALGSRVLCSDIPVFHEILGDLAEYMESTDTDDISLKLANEAVLPPLSTIAQRRIASHMERFTWKELAQKTLQTYHEVFQR</sequence>
<gene>
    <name evidence="4" type="ORF">A2Z00_02270</name>
</gene>
<reference evidence="4 5" key="1">
    <citation type="journal article" date="2016" name="Nat. Commun.">
        <title>Thousands of microbial genomes shed light on interconnected biogeochemical processes in an aquifer system.</title>
        <authorList>
            <person name="Anantharaman K."/>
            <person name="Brown C.T."/>
            <person name="Hug L.A."/>
            <person name="Sharon I."/>
            <person name="Castelle C.J."/>
            <person name="Probst A.J."/>
            <person name="Thomas B.C."/>
            <person name="Singh A."/>
            <person name="Wilkins M.J."/>
            <person name="Karaoz U."/>
            <person name="Brodie E.L."/>
            <person name="Williams K.H."/>
            <person name="Hubbard S.S."/>
            <person name="Banfield J.F."/>
        </authorList>
    </citation>
    <scope>NUCLEOTIDE SEQUENCE [LARGE SCALE GENOMIC DNA]</scope>
</reference>
<evidence type="ECO:0008006" key="6">
    <source>
        <dbReference type="Google" id="ProtNLM"/>
    </source>
</evidence>
<dbReference type="CDD" id="cd03809">
    <property type="entry name" value="GT4_MtfB-like"/>
    <property type="match status" value="1"/>
</dbReference>
<dbReference type="Pfam" id="PF13439">
    <property type="entry name" value="Glyco_transf_4"/>
    <property type="match status" value="1"/>
</dbReference>
<dbReference type="STRING" id="1798370.A2Z00_02270"/>
<dbReference type="PANTHER" id="PTHR46401">
    <property type="entry name" value="GLYCOSYLTRANSFERASE WBBK-RELATED"/>
    <property type="match status" value="1"/>
</dbReference>
<dbReference type="Gene3D" id="3.40.50.2000">
    <property type="entry name" value="Glycogen Phosphorylase B"/>
    <property type="match status" value="2"/>
</dbReference>
<dbReference type="Pfam" id="PF00534">
    <property type="entry name" value="Glycos_transf_1"/>
    <property type="match status" value="1"/>
</dbReference>
<evidence type="ECO:0000259" key="2">
    <source>
        <dbReference type="Pfam" id="PF00534"/>
    </source>
</evidence>
<organism evidence="4 5">
    <name type="scientific">Candidatus Gottesmanbacteria bacterium RBG_13_45_10</name>
    <dbReference type="NCBI Taxonomy" id="1798370"/>
    <lineage>
        <taxon>Bacteria</taxon>
        <taxon>Candidatus Gottesmaniibacteriota</taxon>
    </lineage>
</organism>
<evidence type="ECO:0000259" key="3">
    <source>
        <dbReference type="Pfam" id="PF13439"/>
    </source>
</evidence>
<dbReference type="AlphaFoldDB" id="A0A1F5ZG11"/>
<dbReference type="EMBL" id="MFIZ01000033">
    <property type="protein sequence ID" value="OGG11285.1"/>
    <property type="molecule type" value="Genomic_DNA"/>
</dbReference>
<dbReference type="GO" id="GO:0016757">
    <property type="term" value="F:glycosyltransferase activity"/>
    <property type="evidence" value="ECO:0007669"/>
    <property type="project" value="InterPro"/>
</dbReference>
<feature type="domain" description="Glycosyl transferase family 1" evidence="2">
    <location>
        <begin position="193"/>
        <end position="315"/>
    </location>
</feature>
<protein>
    <recommendedName>
        <fullName evidence="6">Glycosyl transferase family 1 domain-containing protein</fullName>
    </recommendedName>
</protein>
<dbReference type="GO" id="GO:0009103">
    <property type="term" value="P:lipopolysaccharide biosynthetic process"/>
    <property type="evidence" value="ECO:0007669"/>
    <property type="project" value="TreeGrafter"/>
</dbReference>
<dbReference type="Proteomes" id="UP000177268">
    <property type="component" value="Unassembled WGS sequence"/>
</dbReference>
<proteinExistence type="predicted"/>
<evidence type="ECO:0000313" key="4">
    <source>
        <dbReference type="EMBL" id="OGG11285.1"/>
    </source>
</evidence>
<accession>A0A1F5ZG11</accession>
<evidence type="ECO:0000313" key="5">
    <source>
        <dbReference type="Proteomes" id="UP000177268"/>
    </source>
</evidence>
<comment type="caution">
    <text evidence="4">The sequence shown here is derived from an EMBL/GenBank/DDBJ whole genome shotgun (WGS) entry which is preliminary data.</text>
</comment>
<keyword evidence="1" id="KW-0808">Transferase</keyword>
<dbReference type="PANTHER" id="PTHR46401:SF2">
    <property type="entry name" value="GLYCOSYLTRANSFERASE WBBK-RELATED"/>
    <property type="match status" value="1"/>
</dbReference>